<dbReference type="SUPFAM" id="SSF55486">
    <property type="entry name" value="Metalloproteases ('zincins'), catalytic domain"/>
    <property type="match status" value="1"/>
</dbReference>
<organism evidence="1 2">
    <name type="scientific">Amycolatopsis tolypomycina</name>
    <dbReference type="NCBI Taxonomy" id="208445"/>
    <lineage>
        <taxon>Bacteria</taxon>
        <taxon>Bacillati</taxon>
        <taxon>Actinomycetota</taxon>
        <taxon>Actinomycetes</taxon>
        <taxon>Pseudonocardiales</taxon>
        <taxon>Pseudonocardiaceae</taxon>
        <taxon>Amycolatopsis</taxon>
    </lineage>
</organism>
<dbReference type="Proteomes" id="UP000199622">
    <property type="component" value="Unassembled WGS sequence"/>
</dbReference>
<name>A0A1H4XZK5_9PSEU</name>
<protein>
    <recommendedName>
        <fullName evidence="3">Oligoendopeptidase F</fullName>
    </recommendedName>
</protein>
<dbReference type="Gene3D" id="1.10.1370.30">
    <property type="match status" value="1"/>
</dbReference>
<sequence>MSRGTVPAYLGDHADALTTLQTSLAAERWLVNTGQAETLGHRPGSCPPLADGTLVHAALDHGDLGYARELAAWYFRENLVDATSELRRAQRSTTVEIGGVRRSMGELTALTRSATSATGRSQAAEALRRLGGELRAARQAWLKAHAAAVHRLGFDTHGSLIRALHPSVDRWIEHARHWLSDTRDGYLEEARSWRERDGLTAPALSDPRLVAARAVVPAGAPPALAAVLSTIRTWELAEHTRHVLVDDADRPGKLGFAFCSPVSPPSDIRVSVVDGRSLGHYATLLHEFGHALHFSAGMTRPLDLWRLPTAMSEAFGFLLERLVREPAWQEQQLGAALGEEDVERTRFGREHVRRVVAASLCFEMTVHDGGTDPAGEYRRLYEREFGVSVDGGAAWDRLQTYLEGQPCYPLVYHQAFTTRDRLWTEAVRLAGERWYTSRRGGQAVRSVLDLLDRVRPDDVIGPDSGG</sequence>
<evidence type="ECO:0000313" key="2">
    <source>
        <dbReference type="Proteomes" id="UP000199622"/>
    </source>
</evidence>
<reference evidence="2" key="1">
    <citation type="submission" date="2016-10" db="EMBL/GenBank/DDBJ databases">
        <authorList>
            <person name="Varghese N."/>
            <person name="Submissions S."/>
        </authorList>
    </citation>
    <scope>NUCLEOTIDE SEQUENCE [LARGE SCALE GENOMIC DNA]</scope>
    <source>
        <strain evidence="2">DSM 44544</strain>
    </source>
</reference>
<dbReference type="STRING" id="208445.SAMN04489727_6459"/>
<evidence type="ECO:0000313" key="1">
    <source>
        <dbReference type="EMBL" id="SED11079.1"/>
    </source>
</evidence>
<dbReference type="AlphaFoldDB" id="A0A1H4XZK5"/>
<proteinExistence type="predicted"/>
<gene>
    <name evidence="1" type="ORF">SAMN04489727_6459</name>
</gene>
<dbReference type="OrthoDB" id="5241329at2"/>
<evidence type="ECO:0008006" key="3">
    <source>
        <dbReference type="Google" id="ProtNLM"/>
    </source>
</evidence>
<dbReference type="EMBL" id="FNSO01000004">
    <property type="protein sequence ID" value="SED11079.1"/>
    <property type="molecule type" value="Genomic_DNA"/>
</dbReference>
<accession>A0A1H4XZK5</accession>
<dbReference type="RefSeq" id="WP_091314409.1">
    <property type="nucleotide sequence ID" value="NZ_FNSO01000004.1"/>
</dbReference>
<keyword evidence="2" id="KW-1185">Reference proteome</keyword>